<comment type="caution">
    <text evidence="2">The sequence shown here is derived from an EMBL/GenBank/DDBJ whole genome shotgun (WGS) entry which is preliminary data.</text>
</comment>
<dbReference type="SUPFAM" id="SSF49265">
    <property type="entry name" value="Fibronectin type III"/>
    <property type="match status" value="1"/>
</dbReference>
<evidence type="ECO:0000313" key="2">
    <source>
        <dbReference type="EMBL" id="MBJ6723909.1"/>
    </source>
</evidence>
<dbReference type="EMBL" id="JAEMHM010000003">
    <property type="protein sequence ID" value="MBJ6723909.1"/>
    <property type="molecule type" value="Genomic_DNA"/>
</dbReference>
<keyword evidence="3" id="KW-1185">Reference proteome</keyword>
<feature type="domain" description="Fibronectin type-III" evidence="1">
    <location>
        <begin position="129"/>
        <end position="223"/>
    </location>
</feature>
<name>A0A8J7JDU1_9BACT</name>
<dbReference type="Proteomes" id="UP000636888">
    <property type="component" value="Unassembled WGS sequence"/>
</dbReference>
<reference evidence="2" key="1">
    <citation type="submission" date="2020-12" db="EMBL/GenBank/DDBJ databases">
        <title>Geomonas sp. Red875, isolated from river sediment.</title>
        <authorList>
            <person name="Xu Z."/>
            <person name="Zhang Z."/>
            <person name="Masuda Y."/>
            <person name="Itoh H."/>
            <person name="Senoo K."/>
        </authorList>
    </citation>
    <scope>NUCLEOTIDE SEQUENCE</scope>
    <source>
        <strain evidence="2">Red875</strain>
    </source>
</reference>
<evidence type="ECO:0000259" key="1">
    <source>
        <dbReference type="PROSITE" id="PS50853"/>
    </source>
</evidence>
<organism evidence="2 3">
    <name type="scientific">Geomesophilobacter sediminis</name>
    <dbReference type="NCBI Taxonomy" id="2798584"/>
    <lineage>
        <taxon>Bacteria</taxon>
        <taxon>Pseudomonadati</taxon>
        <taxon>Thermodesulfobacteriota</taxon>
        <taxon>Desulfuromonadia</taxon>
        <taxon>Geobacterales</taxon>
        <taxon>Geobacteraceae</taxon>
        <taxon>Geomesophilobacter</taxon>
    </lineage>
</organism>
<evidence type="ECO:0000313" key="3">
    <source>
        <dbReference type="Proteomes" id="UP000636888"/>
    </source>
</evidence>
<dbReference type="RefSeq" id="WP_199382749.1">
    <property type="nucleotide sequence ID" value="NZ_JAEMHM010000003.1"/>
</dbReference>
<dbReference type="InterPro" id="IPR013783">
    <property type="entry name" value="Ig-like_fold"/>
</dbReference>
<dbReference type="InterPro" id="IPR036116">
    <property type="entry name" value="FN3_sf"/>
</dbReference>
<dbReference type="PROSITE" id="PS50853">
    <property type="entry name" value="FN3"/>
    <property type="match status" value="1"/>
</dbReference>
<dbReference type="InterPro" id="IPR003961">
    <property type="entry name" value="FN3_dom"/>
</dbReference>
<dbReference type="CDD" id="cd00063">
    <property type="entry name" value="FN3"/>
    <property type="match status" value="1"/>
</dbReference>
<dbReference type="Gene3D" id="2.60.40.10">
    <property type="entry name" value="Immunoglobulins"/>
    <property type="match status" value="1"/>
</dbReference>
<proteinExistence type="predicted"/>
<gene>
    <name evidence="2" type="ORF">JFN93_04230</name>
</gene>
<sequence>MAIKYPINVFDTSFLNGTHLEVATHIIGIGQSFKAHRLYQQVPEGVPHGDEIIDVGTRYHDVSYAVIAGDNGKKGERDSCGEKAVLTVGLALNWAGMRYLRENDPEYIINLGVDHAAKKTTSRSMTPVVPGTPEKVDLEHGQFTGTLRVLLPKVTGAITYFVQACQGDPSVESNWNQEWQFTKVKGGLLLTGLEPGKIYYVRVRCLGHGGFGHWSTYVRLMVV</sequence>
<accession>A0A8J7JDU1</accession>
<protein>
    <submittedName>
        <fullName evidence="2">Fibronectin type III domain-containing protein</fullName>
    </submittedName>
</protein>
<dbReference type="AlphaFoldDB" id="A0A8J7JDU1"/>